<name>A0A0D9V3R8_9ORYZ</name>
<dbReference type="PANTHER" id="PTHR33110:SF144">
    <property type="entry name" value="OS01G0660700 PROTEIN"/>
    <property type="match status" value="1"/>
</dbReference>
<keyword evidence="3" id="KW-1185">Reference proteome</keyword>
<dbReference type="AlphaFoldDB" id="A0A0D9V3R8"/>
<dbReference type="Pfam" id="PF03478">
    <property type="entry name" value="Beta-prop_KIB1-4"/>
    <property type="match status" value="1"/>
</dbReference>
<dbReference type="STRING" id="77586.A0A0D9V3R8"/>
<evidence type="ECO:0000313" key="3">
    <source>
        <dbReference type="Proteomes" id="UP000032180"/>
    </source>
</evidence>
<organism evidence="2 3">
    <name type="scientific">Leersia perrieri</name>
    <dbReference type="NCBI Taxonomy" id="77586"/>
    <lineage>
        <taxon>Eukaryota</taxon>
        <taxon>Viridiplantae</taxon>
        <taxon>Streptophyta</taxon>
        <taxon>Embryophyta</taxon>
        <taxon>Tracheophyta</taxon>
        <taxon>Spermatophyta</taxon>
        <taxon>Magnoliopsida</taxon>
        <taxon>Liliopsida</taxon>
        <taxon>Poales</taxon>
        <taxon>Poaceae</taxon>
        <taxon>BOP clade</taxon>
        <taxon>Oryzoideae</taxon>
        <taxon>Oryzeae</taxon>
        <taxon>Oryzinae</taxon>
        <taxon>Leersia</taxon>
    </lineage>
</organism>
<accession>A0A0D9V3R8</accession>
<reference evidence="2 3" key="1">
    <citation type="submission" date="2012-08" db="EMBL/GenBank/DDBJ databases">
        <title>Oryza genome evolution.</title>
        <authorList>
            <person name="Wing R.A."/>
        </authorList>
    </citation>
    <scope>NUCLEOTIDE SEQUENCE</scope>
</reference>
<reference evidence="2" key="3">
    <citation type="submission" date="2015-04" db="UniProtKB">
        <authorList>
            <consortium name="EnsemblPlants"/>
        </authorList>
    </citation>
    <scope>IDENTIFICATION</scope>
</reference>
<evidence type="ECO:0000259" key="1">
    <source>
        <dbReference type="Pfam" id="PF03478"/>
    </source>
</evidence>
<dbReference type="HOGENOM" id="CLU_019286_5_1_1"/>
<dbReference type="Gramene" id="LPERR01G21660.1">
    <property type="protein sequence ID" value="LPERR01G21660.1"/>
    <property type="gene ID" value="LPERR01G21660"/>
</dbReference>
<feature type="domain" description="KIB1-4 beta-propeller" evidence="1">
    <location>
        <begin position="123"/>
        <end position="438"/>
    </location>
</feature>
<proteinExistence type="predicted"/>
<reference evidence="3" key="2">
    <citation type="submission" date="2013-12" db="EMBL/GenBank/DDBJ databases">
        <authorList>
            <person name="Yu Y."/>
            <person name="Lee S."/>
            <person name="de Baynast K."/>
            <person name="Wissotski M."/>
            <person name="Liu L."/>
            <person name="Talag J."/>
            <person name="Goicoechea J."/>
            <person name="Angelova A."/>
            <person name="Jetty R."/>
            <person name="Kudrna D."/>
            <person name="Golser W."/>
            <person name="Rivera L."/>
            <person name="Zhang J."/>
            <person name="Wing R."/>
        </authorList>
    </citation>
    <scope>NUCLEOTIDE SEQUENCE</scope>
</reference>
<dbReference type="eggNOG" id="ENOG502QWDK">
    <property type="taxonomic scope" value="Eukaryota"/>
</dbReference>
<evidence type="ECO:0000313" key="2">
    <source>
        <dbReference type="EnsemblPlants" id="LPERR01G21660.1"/>
    </source>
</evidence>
<dbReference type="PANTHER" id="PTHR33110">
    <property type="entry name" value="F-BOX/KELCH-REPEAT PROTEIN-RELATED"/>
    <property type="match status" value="1"/>
</dbReference>
<dbReference type="EnsemblPlants" id="LPERR01G21660.1">
    <property type="protein sequence ID" value="LPERR01G21660.1"/>
    <property type="gene ID" value="LPERR01G21660"/>
</dbReference>
<dbReference type="Proteomes" id="UP000032180">
    <property type="component" value="Chromosome 1"/>
</dbReference>
<protein>
    <recommendedName>
        <fullName evidence="1">KIB1-4 beta-propeller domain-containing protein</fullName>
    </recommendedName>
</protein>
<sequence>MLAQQRDLPDVIQDIVHHSGMLMHGFHVLTNKEELLVYSPVLRVPLQTACARYVYITNIHYIRNDTRHVDSPENPARVVDRISTFSAVCRAWHAAAPLAEGPQRVVPWLLLPTRDAPPSFFCFHSGTTRRMRLPDGVRGTRLCGAHDGGWVAVAADPWRGFAAVNLLTRRRLPLPEKLRLGPIDPPRFANNPQFFAGEFTRHTMLLRNVVFSAPPTSRDCVAAALVASASNIAFCEPAAISTHWITALAQRRDPPDVIQDIIHHSGALMQGFHVLTNKEELLVYSPVSRAPLQMAYARYSSLRPRDDYQADADLPATFVATRYLVESRGKLLMVVRHYTGNPVVRRCTRVFRVFELTPDAPPPATPNAGGAATPCSWIEIPELTGRALFVGRGCSRAVEVAPFGNIQEDTIYFLDDAKFDLSMVLNDESRYNADMGMYRKGEKISRPSARQFPREFTADCSPPIWLVP</sequence>
<dbReference type="InterPro" id="IPR005174">
    <property type="entry name" value="KIB1-4_b-propeller"/>
</dbReference>